<dbReference type="InterPro" id="IPR027417">
    <property type="entry name" value="P-loop_NTPase"/>
</dbReference>
<dbReference type="InterPro" id="IPR049945">
    <property type="entry name" value="AAA_22"/>
</dbReference>
<dbReference type="PANTHER" id="PTHR35894">
    <property type="entry name" value="GENERAL SECRETION PATHWAY PROTEIN A-RELATED"/>
    <property type="match status" value="1"/>
</dbReference>
<sequence length="380" mass="42222">MYLDYYGLKRHPFQLTPDVNFFYDSRVHKRAMATISYGLSKLEGFVIVTGDVGAGKTTLIDYLLKNGQLKNVVVARISTTQLEAENLLELIASELNLRKSGASKASYLRDLNSFFLRLGQAGKSVLLIVDEVQNLSAGALEELRMLSNFQNNEKPLVQQLLVGQPEFRSRLASPACEQIRQRVIASYHLAPLTAEDVPIYIAHRMQQAGVRDQSLFTYGACQRIFAETGGVPRKINRLCDRLLLYGFLEELTRITCSAVDDVTAEMRGENLMDAVAAPPEQPKPISLAAPQAPLPALADQQDILDLPLTGDSGLALLAEPMNRQGASNAPQVRQDLASQMSQHQALLQHMGRLRRKMDLHKSRLSRLKLMLGQQTKNRGV</sequence>
<accession>A0A5A7NAZ8</accession>
<dbReference type="NCBIfam" id="TIGR03015">
    <property type="entry name" value="pepcterm_ATPase"/>
    <property type="match status" value="1"/>
</dbReference>
<dbReference type="AlphaFoldDB" id="A0A5A7NAZ8"/>
<gene>
    <name evidence="2" type="ORF">JCM17846_25070</name>
</gene>
<comment type="caution">
    <text evidence="2">The sequence shown here is derived from an EMBL/GenBank/DDBJ whole genome shotgun (WGS) entry which is preliminary data.</text>
</comment>
<feature type="domain" description="ORC1/DEAH AAA+ ATPase" evidence="1">
    <location>
        <begin position="43"/>
        <end position="171"/>
    </location>
</feature>
<dbReference type="Pfam" id="PF13401">
    <property type="entry name" value="AAA_22"/>
    <property type="match status" value="1"/>
</dbReference>
<protein>
    <recommendedName>
        <fullName evidence="1">ORC1/DEAH AAA+ ATPase domain-containing protein</fullName>
    </recommendedName>
</protein>
<name>A0A5A7NAZ8_9PROT</name>
<evidence type="ECO:0000313" key="3">
    <source>
        <dbReference type="Proteomes" id="UP000324996"/>
    </source>
</evidence>
<proteinExistence type="predicted"/>
<dbReference type="EMBL" id="BKCN01000014">
    <property type="protein sequence ID" value="GER04825.1"/>
    <property type="molecule type" value="Genomic_DNA"/>
</dbReference>
<dbReference type="RefSeq" id="WP_052370613.1">
    <property type="nucleotide sequence ID" value="NZ_BKCN01000014.1"/>
</dbReference>
<evidence type="ECO:0000259" key="1">
    <source>
        <dbReference type="Pfam" id="PF13401"/>
    </source>
</evidence>
<dbReference type="Proteomes" id="UP000324996">
    <property type="component" value="Unassembled WGS sequence"/>
</dbReference>
<reference evidence="2 3" key="1">
    <citation type="submission" date="2019-09" db="EMBL/GenBank/DDBJ databases">
        <title>NBRP : Genome information of microbial organism related human and environment.</title>
        <authorList>
            <person name="Hattori M."/>
            <person name="Oshima K."/>
            <person name="Inaba H."/>
            <person name="Suda W."/>
            <person name="Sakamoto M."/>
            <person name="Iino T."/>
            <person name="Kitahara M."/>
            <person name="Oshida Y."/>
            <person name="Iida T."/>
            <person name="Kudo T."/>
            <person name="Itoh T."/>
            <person name="Ohkuma M."/>
        </authorList>
    </citation>
    <scope>NUCLEOTIDE SEQUENCE [LARGE SCALE GENOMIC DNA]</scope>
    <source>
        <strain evidence="2 3">Q-1</strain>
    </source>
</reference>
<evidence type="ECO:0000313" key="2">
    <source>
        <dbReference type="EMBL" id="GER04825.1"/>
    </source>
</evidence>
<dbReference type="Gene3D" id="3.40.50.300">
    <property type="entry name" value="P-loop containing nucleotide triphosphate hydrolases"/>
    <property type="match status" value="1"/>
</dbReference>
<keyword evidence="3" id="KW-1185">Reference proteome</keyword>
<dbReference type="SUPFAM" id="SSF52540">
    <property type="entry name" value="P-loop containing nucleoside triphosphate hydrolases"/>
    <property type="match status" value="1"/>
</dbReference>
<organism evidence="2 3">
    <name type="scientific">Iodidimonas nitroreducens</name>
    <dbReference type="NCBI Taxonomy" id="1236968"/>
    <lineage>
        <taxon>Bacteria</taxon>
        <taxon>Pseudomonadati</taxon>
        <taxon>Pseudomonadota</taxon>
        <taxon>Alphaproteobacteria</taxon>
        <taxon>Iodidimonadales</taxon>
        <taxon>Iodidimonadaceae</taxon>
        <taxon>Iodidimonas</taxon>
    </lineage>
</organism>
<dbReference type="InterPro" id="IPR052026">
    <property type="entry name" value="ExeA_AAA_ATPase_DNA-bind"/>
</dbReference>
<dbReference type="GO" id="GO:0016887">
    <property type="term" value="F:ATP hydrolysis activity"/>
    <property type="evidence" value="ECO:0007669"/>
    <property type="project" value="InterPro"/>
</dbReference>
<dbReference type="InterPro" id="IPR017466">
    <property type="entry name" value="XrtA-assoc_ATPase-like"/>
</dbReference>
<dbReference type="PANTHER" id="PTHR35894:SF1">
    <property type="entry name" value="PHOSPHORIBULOKINASE _ URIDINE KINASE FAMILY"/>
    <property type="match status" value="1"/>
</dbReference>